<accession>A0A242A7B1</accession>
<evidence type="ECO:0000256" key="2">
    <source>
        <dbReference type="ARBA" id="ARBA00022475"/>
    </source>
</evidence>
<evidence type="ECO:0000256" key="4">
    <source>
        <dbReference type="ARBA" id="ARBA00022989"/>
    </source>
</evidence>
<reference evidence="8 9" key="1">
    <citation type="submission" date="2017-05" db="EMBL/GenBank/DDBJ databases">
        <title>The Genome Sequence of Enterococcus sp. 8G7_MSG3316.</title>
        <authorList>
            <consortium name="The Broad Institute Genomics Platform"/>
            <consortium name="The Broad Institute Genomic Center for Infectious Diseases"/>
            <person name="Earl A."/>
            <person name="Manson A."/>
            <person name="Schwartman J."/>
            <person name="Gilmore M."/>
            <person name="Abouelleil A."/>
            <person name="Cao P."/>
            <person name="Chapman S."/>
            <person name="Cusick C."/>
            <person name="Shea T."/>
            <person name="Young S."/>
            <person name="Neafsey D."/>
            <person name="Nusbaum C."/>
            <person name="Birren B."/>
        </authorList>
    </citation>
    <scope>NUCLEOTIDE SEQUENCE [LARGE SCALE GENOMIC DNA]</scope>
    <source>
        <strain evidence="8 9">8G7_MSG3316</strain>
    </source>
</reference>
<dbReference type="InterPro" id="IPR052159">
    <property type="entry name" value="Competence_DNA_uptake"/>
</dbReference>
<feature type="transmembrane region" description="Helical" evidence="6">
    <location>
        <begin position="315"/>
        <end position="342"/>
    </location>
</feature>
<dbReference type="Pfam" id="PF00753">
    <property type="entry name" value="Lactamase_B"/>
    <property type="match status" value="1"/>
</dbReference>
<dbReference type="InterPro" id="IPR001279">
    <property type="entry name" value="Metallo-B-lactamas"/>
</dbReference>
<keyword evidence="9" id="KW-1185">Reference proteome</keyword>
<gene>
    <name evidence="8" type="ORF">A5886_001699</name>
</gene>
<evidence type="ECO:0000313" key="8">
    <source>
        <dbReference type="EMBL" id="OTN76621.1"/>
    </source>
</evidence>
<keyword evidence="4 6" id="KW-1133">Transmembrane helix</keyword>
<sequence length="751" mass="83906">MKRLIQKQQTDSYLFLGVILACLTTAYQLQSVWIALIAIYYVVMLVYRGQAFLIGLVLCFGLVIAFRVSWQQAPRAAEGPYSGTINIRPDTIKINGDLVTFEGEITEGTVMVRLQVQSEAEKEQWHRRQEWQVVIAAKGQLVYPQSSRNKHAFDYAAYMENHHFLGTIELADLQIIADNPSMIPLRKWRGAAITHVQQVFPAQLSIYVNALLFGYKDHEFQALRNLFSGSGLLHFFTISGMHVAFFYHALTYFFRRLHFTHNDMLLPMLSCLGCSVVLFGGGISVIRAVIVYILNLLMTTRARTLSASDRYGIILTILLIVEPNILLQVSGQLCLLMTFLLLMTNSKNSRYHPFMKGWLLTLLAGPVLAHLFFEIPVLGGLATVLFYPLMTMVLLPGAVLLFGMSLFVVLPSVNAFAESLLTLLEYVIGYLSHVSLTIGALPMPLALLCMILGVVCYQKRKLTLLLLVIVLLPYGFQKWQVEPTISFVDVGQGDSIVIQEKRNQAVYVIDTGGTLAFERADWQQRAYQSGAAYSLVPFLKGEGISQITGLFLTHGDTDHIGDALFLMQSIPVQTLYLVPGSQEDPRIAALLTQIPKTTEVVWTEVGQMIGHDVLLEVLAPAYGEGQNEDSLVLQARLGAHSFLFTGDLDQAGELELLSQYPDLTVDILKLGHHGSRTSTAEAFVAHVSPQLGIVSCGLNNRYGHPHQEVLDVLADVSVLRTDHHGMIQFSWSDKHQQLHMRTWLDAVEKEW</sequence>
<protein>
    <recommendedName>
        <fullName evidence="7">Metallo-beta-lactamase domain-containing protein</fullName>
    </recommendedName>
</protein>
<feature type="transmembrane region" description="Helical" evidence="6">
    <location>
        <begin position="354"/>
        <end position="373"/>
    </location>
</feature>
<dbReference type="NCBIfam" id="TIGR00360">
    <property type="entry name" value="ComEC_N-term"/>
    <property type="match status" value="1"/>
</dbReference>
<dbReference type="PANTHER" id="PTHR30619">
    <property type="entry name" value="DNA INTERNALIZATION/COMPETENCE PROTEIN COMEC/REC2"/>
    <property type="match status" value="1"/>
</dbReference>
<feature type="transmembrane region" description="Helical" evidence="6">
    <location>
        <begin position="430"/>
        <end position="455"/>
    </location>
</feature>
<keyword evidence="2" id="KW-1003">Cell membrane</keyword>
<evidence type="ECO:0000259" key="7">
    <source>
        <dbReference type="SMART" id="SM00849"/>
    </source>
</evidence>
<evidence type="ECO:0000313" key="9">
    <source>
        <dbReference type="Proteomes" id="UP000195043"/>
    </source>
</evidence>
<evidence type="ECO:0000256" key="6">
    <source>
        <dbReference type="SAM" id="Phobius"/>
    </source>
</evidence>
<organism evidence="8 9">
    <name type="scientific">Candidatus Enterococcus testudinis</name>
    <dbReference type="NCBI Taxonomy" id="1834191"/>
    <lineage>
        <taxon>Bacteria</taxon>
        <taxon>Bacillati</taxon>
        <taxon>Bacillota</taxon>
        <taxon>Bacilli</taxon>
        <taxon>Lactobacillales</taxon>
        <taxon>Enterococcaceae</taxon>
        <taxon>Enterococcus</taxon>
    </lineage>
</organism>
<feature type="transmembrane region" description="Helical" evidence="6">
    <location>
        <begin position="462"/>
        <end position="479"/>
    </location>
</feature>
<dbReference type="InterPro" id="IPR004477">
    <property type="entry name" value="ComEC_N"/>
</dbReference>
<comment type="caution">
    <text evidence="8">The sequence shown here is derived from an EMBL/GenBank/DDBJ whole genome shotgun (WGS) entry which is preliminary data.</text>
</comment>
<dbReference type="AlphaFoldDB" id="A0A242A7B1"/>
<comment type="subcellular location">
    <subcellularLocation>
        <location evidence="1">Cell membrane</location>
        <topology evidence="1">Multi-pass membrane protein</topology>
    </subcellularLocation>
</comment>
<dbReference type="SMART" id="SM00849">
    <property type="entry name" value="Lactamase_B"/>
    <property type="match status" value="1"/>
</dbReference>
<dbReference type="PANTHER" id="PTHR30619:SF7">
    <property type="entry name" value="BETA-LACTAMASE DOMAIN PROTEIN"/>
    <property type="match status" value="1"/>
</dbReference>
<dbReference type="PROSITE" id="PS51257">
    <property type="entry name" value="PROKAR_LIPOPROTEIN"/>
    <property type="match status" value="1"/>
</dbReference>
<dbReference type="InterPro" id="IPR004797">
    <property type="entry name" value="Competence_ComEC/Rec2"/>
</dbReference>
<dbReference type="Gene3D" id="3.60.15.10">
    <property type="entry name" value="Ribonuclease Z/Hydroxyacylglutathione hydrolase-like"/>
    <property type="match status" value="1"/>
</dbReference>
<evidence type="ECO:0000256" key="1">
    <source>
        <dbReference type="ARBA" id="ARBA00004651"/>
    </source>
</evidence>
<dbReference type="Proteomes" id="UP000195043">
    <property type="component" value="Unassembled WGS sequence"/>
</dbReference>
<feature type="transmembrane region" description="Helical" evidence="6">
    <location>
        <begin position="266"/>
        <end position="294"/>
    </location>
</feature>
<dbReference type="NCBIfam" id="TIGR00361">
    <property type="entry name" value="ComEC_Rec2"/>
    <property type="match status" value="1"/>
</dbReference>
<feature type="transmembrane region" description="Helical" evidence="6">
    <location>
        <begin position="12"/>
        <end position="43"/>
    </location>
</feature>
<feature type="transmembrane region" description="Helical" evidence="6">
    <location>
        <begin position="385"/>
        <end position="410"/>
    </location>
</feature>
<keyword evidence="5 6" id="KW-0472">Membrane</keyword>
<name>A0A242A7B1_9ENTE</name>
<dbReference type="RefSeq" id="WP_256926185.1">
    <property type="nucleotide sequence ID" value="NZ_NGKU01000001.1"/>
</dbReference>
<dbReference type="EMBL" id="NGKU01000001">
    <property type="protein sequence ID" value="OTN76621.1"/>
    <property type="molecule type" value="Genomic_DNA"/>
</dbReference>
<dbReference type="GO" id="GO:0030420">
    <property type="term" value="P:establishment of competence for transformation"/>
    <property type="evidence" value="ECO:0007669"/>
    <property type="project" value="InterPro"/>
</dbReference>
<dbReference type="GO" id="GO:0005886">
    <property type="term" value="C:plasma membrane"/>
    <property type="evidence" value="ECO:0007669"/>
    <property type="project" value="UniProtKB-SubCell"/>
</dbReference>
<dbReference type="Pfam" id="PF03772">
    <property type="entry name" value="Competence"/>
    <property type="match status" value="1"/>
</dbReference>
<dbReference type="STRING" id="1834191.A5886_001699"/>
<feature type="transmembrane region" description="Helical" evidence="6">
    <location>
        <begin position="49"/>
        <end position="68"/>
    </location>
</feature>
<evidence type="ECO:0000256" key="3">
    <source>
        <dbReference type="ARBA" id="ARBA00022692"/>
    </source>
</evidence>
<proteinExistence type="predicted"/>
<dbReference type="CDD" id="cd07731">
    <property type="entry name" value="ComA-like_MBL-fold"/>
    <property type="match status" value="1"/>
</dbReference>
<feature type="domain" description="Metallo-beta-lactamase" evidence="7">
    <location>
        <begin position="492"/>
        <end position="698"/>
    </location>
</feature>
<dbReference type="InterPro" id="IPR036866">
    <property type="entry name" value="RibonucZ/Hydroxyglut_hydro"/>
</dbReference>
<keyword evidence="3 6" id="KW-0812">Transmembrane</keyword>
<dbReference type="SUPFAM" id="SSF56281">
    <property type="entry name" value="Metallo-hydrolase/oxidoreductase"/>
    <property type="match status" value="1"/>
</dbReference>
<feature type="transmembrane region" description="Helical" evidence="6">
    <location>
        <begin position="232"/>
        <end position="254"/>
    </location>
</feature>
<evidence type="ECO:0000256" key="5">
    <source>
        <dbReference type="ARBA" id="ARBA00023136"/>
    </source>
</evidence>
<dbReference type="InterPro" id="IPR035681">
    <property type="entry name" value="ComA-like_MBL"/>
</dbReference>